<dbReference type="SMART" id="SM00220">
    <property type="entry name" value="S_TKc"/>
    <property type="match status" value="1"/>
</dbReference>
<keyword evidence="2" id="KW-0723">Serine/threonine-protein kinase</keyword>
<evidence type="ECO:0000259" key="9">
    <source>
        <dbReference type="PROSITE" id="PS50011"/>
    </source>
</evidence>
<feature type="binding site" evidence="7">
    <location>
        <position position="175"/>
    </location>
    <ligand>
        <name>ATP</name>
        <dbReference type="ChEBI" id="CHEBI:30616"/>
    </ligand>
</feature>
<evidence type="ECO:0000256" key="8">
    <source>
        <dbReference type="SAM" id="MobiDB-lite"/>
    </source>
</evidence>
<dbReference type="InterPro" id="IPR008271">
    <property type="entry name" value="Ser/Thr_kinase_AS"/>
</dbReference>
<dbReference type="FunFam" id="1.10.510.10:FF:000043">
    <property type="entry name" value="probable serine/threonine-protein kinase At1g54610"/>
    <property type="match status" value="1"/>
</dbReference>
<proteinExistence type="inferred from homology"/>
<gene>
    <name evidence="10" type="ORF">E3N88_02610</name>
</gene>
<dbReference type="GO" id="GO:0005524">
    <property type="term" value="F:ATP binding"/>
    <property type="evidence" value="ECO:0007669"/>
    <property type="project" value="UniProtKB-UniRule"/>
</dbReference>
<feature type="domain" description="Protein kinase" evidence="9">
    <location>
        <begin position="146"/>
        <end position="428"/>
    </location>
</feature>
<evidence type="ECO:0000256" key="1">
    <source>
        <dbReference type="ARBA" id="ARBA00006485"/>
    </source>
</evidence>
<dbReference type="PROSITE" id="PS00108">
    <property type="entry name" value="PROTEIN_KINASE_ST"/>
    <property type="match status" value="1"/>
</dbReference>
<dbReference type="GO" id="GO:0032968">
    <property type="term" value="P:positive regulation of transcription elongation by RNA polymerase II"/>
    <property type="evidence" value="ECO:0007669"/>
    <property type="project" value="TreeGrafter"/>
</dbReference>
<keyword evidence="6 7" id="KW-0067">ATP-binding</keyword>
<evidence type="ECO:0000256" key="2">
    <source>
        <dbReference type="ARBA" id="ARBA00022527"/>
    </source>
</evidence>
<dbReference type="FunFam" id="3.30.200.20:FF:000021">
    <property type="entry name" value="probable serine/threonine-protein kinase At1g54610"/>
    <property type="match status" value="1"/>
</dbReference>
<dbReference type="PANTHER" id="PTHR24056:SF573">
    <property type="entry name" value="PROTEIN KINASE DOMAIN-CONTAINING PROTEIN"/>
    <property type="match status" value="1"/>
</dbReference>
<dbReference type="Pfam" id="PF00069">
    <property type="entry name" value="Pkinase"/>
    <property type="match status" value="1"/>
</dbReference>
<comment type="similarity">
    <text evidence="1">Belongs to the protein kinase superfamily. CMGC Ser/Thr protein kinase family. CDC2/CDKX subfamily.</text>
</comment>
<dbReference type="PROSITE" id="PS00107">
    <property type="entry name" value="PROTEIN_KINASE_ATP"/>
    <property type="match status" value="1"/>
</dbReference>
<evidence type="ECO:0000256" key="5">
    <source>
        <dbReference type="ARBA" id="ARBA00022777"/>
    </source>
</evidence>
<dbReference type="InterPro" id="IPR011009">
    <property type="entry name" value="Kinase-like_dom_sf"/>
</dbReference>
<evidence type="ECO:0000256" key="4">
    <source>
        <dbReference type="ARBA" id="ARBA00022741"/>
    </source>
</evidence>
<evidence type="ECO:0000256" key="6">
    <source>
        <dbReference type="ARBA" id="ARBA00022840"/>
    </source>
</evidence>
<feature type="compositionally biased region" description="Basic and acidic residues" evidence="8">
    <location>
        <begin position="38"/>
        <end position="56"/>
    </location>
</feature>
<name>A0A5N6Q490_9ASTR</name>
<dbReference type="EMBL" id="SZYD01000001">
    <property type="protein sequence ID" value="KAD7479474.1"/>
    <property type="molecule type" value="Genomic_DNA"/>
</dbReference>
<protein>
    <recommendedName>
        <fullName evidence="9">Protein kinase domain-containing protein</fullName>
    </recommendedName>
</protein>
<dbReference type="InterPro" id="IPR000719">
    <property type="entry name" value="Prot_kinase_dom"/>
</dbReference>
<comment type="caution">
    <text evidence="10">The sequence shown here is derived from an EMBL/GenBank/DDBJ whole genome shotgun (WGS) entry which is preliminary data.</text>
</comment>
<evidence type="ECO:0000256" key="7">
    <source>
        <dbReference type="PROSITE-ProRule" id="PRU10141"/>
    </source>
</evidence>
<dbReference type="Gene3D" id="3.30.200.20">
    <property type="entry name" value="Phosphorylase Kinase, domain 1"/>
    <property type="match status" value="1"/>
</dbReference>
<dbReference type="PANTHER" id="PTHR24056">
    <property type="entry name" value="CELL DIVISION PROTEIN KINASE"/>
    <property type="match status" value="1"/>
</dbReference>
<feature type="compositionally biased region" description="Low complexity" evidence="8">
    <location>
        <begin position="24"/>
        <end position="33"/>
    </location>
</feature>
<organism evidence="10 11">
    <name type="scientific">Mikania micrantha</name>
    <name type="common">bitter vine</name>
    <dbReference type="NCBI Taxonomy" id="192012"/>
    <lineage>
        <taxon>Eukaryota</taxon>
        <taxon>Viridiplantae</taxon>
        <taxon>Streptophyta</taxon>
        <taxon>Embryophyta</taxon>
        <taxon>Tracheophyta</taxon>
        <taxon>Spermatophyta</taxon>
        <taxon>Magnoliopsida</taxon>
        <taxon>eudicotyledons</taxon>
        <taxon>Gunneridae</taxon>
        <taxon>Pentapetalae</taxon>
        <taxon>asterids</taxon>
        <taxon>campanulids</taxon>
        <taxon>Asterales</taxon>
        <taxon>Asteraceae</taxon>
        <taxon>Asteroideae</taxon>
        <taxon>Heliantheae alliance</taxon>
        <taxon>Eupatorieae</taxon>
        <taxon>Mikania</taxon>
    </lineage>
</organism>
<feature type="region of interest" description="Disordered" evidence="8">
    <location>
        <begin position="24"/>
        <end position="72"/>
    </location>
</feature>
<dbReference type="GO" id="GO:0005634">
    <property type="term" value="C:nucleus"/>
    <property type="evidence" value="ECO:0007669"/>
    <property type="project" value="TreeGrafter"/>
</dbReference>
<dbReference type="InterPro" id="IPR050108">
    <property type="entry name" value="CDK"/>
</dbReference>
<dbReference type="Gene3D" id="1.10.510.10">
    <property type="entry name" value="Transferase(Phosphotransferase) domain 1"/>
    <property type="match status" value="1"/>
</dbReference>
<keyword evidence="3" id="KW-0808">Transferase</keyword>
<sequence>MGCISSKHVASSTISPLHHSSLTITTHSSSKLHNPGPTHDHNHGLSENIKDDDKKTSTHNNVDALNHADDKHSKKPSFTFSVRFGRSTVAEHVAAGWPAWLSAVAGEAIDGWLPLKSDGFERFEKVSYQLPNQNAIFMFVKQKVKFDRCMQIGQGTYSNVYRACDLKTGRMMALKKVRFDNFQPESVRFMAREIKVLRKLDHPNIMKLEGIITSRLSSNIYLVFEYMEHDLAGLVSSPNIRFTDSQIKCFMQQLLKGVEHFHSRGILHRDIKTSNILVNNEGQLKIADFGLANFVSNRQPLTSRVVTLWYRPPELFLGSTSYGTCVDMWSVGCVFGEIFIGRPILKGRTEVEQLHKIFMLCGTPPDEYWSKPTLALAKMSKPRHAYQSSLRERCRELPKTAVNLLYTLLSVEPEKRGSAASALQSEYFHTRPYACDPVSLPKYPPSKEIDAKIREEAHRNKPGGRLRASLTSRNLRRGRTTLLEQTEARRSAYFHGPRGLADANDTSLEIAQTSDVSQADTISTLPVLATTSDGTLGWSTKRRKHVSFVTPTSQDVRSIEPIFEQDATTNQDLSFGHINDERRRFSGPMVIQSHRTNVRQGVSRSRFSRGEEEKRNGIEVTCMGEMEVECKAQVKASNLRRLMKNKKAWCSKFHLCQPLIIL</sequence>
<evidence type="ECO:0000313" key="11">
    <source>
        <dbReference type="Proteomes" id="UP000326396"/>
    </source>
</evidence>
<dbReference type="CDD" id="cd07840">
    <property type="entry name" value="STKc_CDK9_like"/>
    <property type="match status" value="1"/>
</dbReference>
<evidence type="ECO:0000313" key="10">
    <source>
        <dbReference type="EMBL" id="KAD7479474.1"/>
    </source>
</evidence>
<keyword evidence="4 7" id="KW-0547">Nucleotide-binding</keyword>
<keyword evidence="11" id="KW-1185">Reference proteome</keyword>
<keyword evidence="5" id="KW-0418">Kinase</keyword>
<dbReference type="InterPro" id="IPR017441">
    <property type="entry name" value="Protein_kinase_ATP_BS"/>
</dbReference>
<accession>A0A5N6Q490</accession>
<evidence type="ECO:0000256" key="3">
    <source>
        <dbReference type="ARBA" id="ARBA00022679"/>
    </source>
</evidence>
<dbReference type="GO" id="GO:0000307">
    <property type="term" value="C:cyclin-dependent protein kinase holoenzyme complex"/>
    <property type="evidence" value="ECO:0007669"/>
    <property type="project" value="TreeGrafter"/>
</dbReference>
<reference evidence="10 11" key="1">
    <citation type="submission" date="2019-05" db="EMBL/GenBank/DDBJ databases">
        <title>Mikania micrantha, genome provides insights into the molecular mechanism of rapid growth.</title>
        <authorList>
            <person name="Liu B."/>
        </authorList>
    </citation>
    <scope>NUCLEOTIDE SEQUENCE [LARGE SCALE GENOMIC DNA]</scope>
    <source>
        <strain evidence="10">NLD-2019</strain>
        <tissue evidence="10">Leaf</tissue>
    </source>
</reference>
<dbReference type="OrthoDB" id="28397at2759"/>
<dbReference type="AlphaFoldDB" id="A0A5N6Q490"/>
<dbReference type="GO" id="GO:0008353">
    <property type="term" value="F:RNA polymerase II CTD heptapeptide repeat kinase activity"/>
    <property type="evidence" value="ECO:0007669"/>
    <property type="project" value="TreeGrafter"/>
</dbReference>
<dbReference type="Proteomes" id="UP000326396">
    <property type="component" value="Linkage Group LG1"/>
</dbReference>
<dbReference type="SUPFAM" id="SSF56112">
    <property type="entry name" value="Protein kinase-like (PK-like)"/>
    <property type="match status" value="1"/>
</dbReference>
<dbReference type="PROSITE" id="PS50011">
    <property type="entry name" value="PROTEIN_KINASE_DOM"/>
    <property type="match status" value="1"/>
</dbReference>